<dbReference type="GO" id="GO:0016020">
    <property type="term" value="C:membrane"/>
    <property type="evidence" value="ECO:0007669"/>
    <property type="project" value="UniProtKB-SubCell"/>
</dbReference>
<dbReference type="RefSeq" id="XP_038073185.1">
    <property type="nucleotide sequence ID" value="XM_038217257.1"/>
</dbReference>
<organism evidence="5 6">
    <name type="scientific">Patiria miniata</name>
    <name type="common">Bat star</name>
    <name type="synonym">Asterina miniata</name>
    <dbReference type="NCBI Taxonomy" id="46514"/>
    <lineage>
        <taxon>Eukaryota</taxon>
        <taxon>Metazoa</taxon>
        <taxon>Echinodermata</taxon>
        <taxon>Eleutherozoa</taxon>
        <taxon>Asterozoa</taxon>
        <taxon>Asteroidea</taxon>
        <taxon>Valvatacea</taxon>
        <taxon>Valvatida</taxon>
        <taxon>Asterinidae</taxon>
        <taxon>Patiria</taxon>
    </lineage>
</organism>
<dbReference type="PROSITE" id="PS50850">
    <property type="entry name" value="MFS"/>
    <property type="match status" value="1"/>
</dbReference>
<feature type="transmembrane region" description="Helical" evidence="3">
    <location>
        <begin position="376"/>
        <end position="399"/>
    </location>
</feature>
<dbReference type="PANTHER" id="PTHR11360">
    <property type="entry name" value="MONOCARBOXYLATE TRANSPORTER"/>
    <property type="match status" value="1"/>
</dbReference>
<dbReference type="Gene3D" id="1.20.1250.20">
    <property type="entry name" value="MFS general substrate transporter like domains"/>
    <property type="match status" value="1"/>
</dbReference>
<dbReference type="GeneID" id="119741489"/>
<sequence length="442" mass="47435">MGERTAVCGSRQGWYAVLCVHVSWLLFAGLIKGLGVMLPTLKEQFATDTWLIGWMIAIISGTGNLLVPLARPLEVVFGTRTVAAICGFMLGISIVLASCTTSVAMLTLPLALIAGPGLSIVNILSRAMVGRCFTTNYATAIGIASSGHPLGFVIFAPFIQVLLDTYGWRGALLLLGGFSLHLGVCGALLRSPSTATRISGDYQPVAHSNDDEAESRDSSSDVHGASKKSWLDSAKDALLITKERFGVSVGRRVAFWLAAAIFLCYRFAGAIWQIFFVAQAQAKGFSAYNAVMFTAAGGLGSIAAKIVFGPLVDRALLKLRHALAIVIVVGSLTFVTVPWMNSYWLMMSNAFLCFGAIGATGALSDLFTRELLGVDLLVTAFSWMQLLSGAILFSVGFFPGWMYDQTGSFDMAFVIAGCVWASSLLALFVEWVMTRRKLLQEK</sequence>
<feature type="region of interest" description="Disordered" evidence="2">
    <location>
        <begin position="202"/>
        <end position="225"/>
    </location>
</feature>
<protein>
    <recommendedName>
        <fullName evidence="4">Major facilitator superfamily (MFS) profile domain-containing protein</fullName>
    </recommendedName>
</protein>
<feature type="transmembrane region" description="Helical" evidence="3">
    <location>
        <begin position="319"/>
        <end position="337"/>
    </location>
</feature>
<dbReference type="AlphaFoldDB" id="A0A914BBG9"/>
<evidence type="ECO:0000256" key="1">
    <source>
        <dbReference type="ARBA" id="ARBA00004141"/>
    </source>
</evidence>
<dbReference type="Pfam" id="PF07690">
    <property type="entry name" value="MFS_1"/>
    <property type="match status" value="1"/>
</dbReference>
<dbReference type="InterPro" id="IPR011701">
    <property type="entry name" value="MFS"/>
</dbReference>
<evidence type="ECO:0000313" key="5">
    <source>
        <dbReference type="EnsemblMetazoa" id="XP_038073185.1"/>
    </source>
</evidence>
<keyword evidence="6" id="KW-1185">Reference proteome</keyword>
<feature type="transmembrane region" description="Helical" evidence="3">
    <location>
        <begin position="287"/>
        <end position="307"/>
    </location>
</feature>
<feature type="transmembrane region" description="Helical" evidence="3">
    <location>
        <begin position="12"/>
        <end position="31"/>
    </location>
</feature>
<dbReference type="EnsemblMetazoa" id="XM_038217257.1">
    <property type="protein sequence ID" value="XP_038073185.1"/>
    <property type="gene ID" value="LOC119741489"/>
</dbReference>
<feature type="domain" description="Major facilitator superfamily (MFS) profile" evidence="4">
    <location>
        <begin position="16"/>
        <end position="435"/>
    </location>
</feature>
<evidence type="ECO:0000313" key="6">
    <source>
        <dbReference type="Proteomes" id="UP000887568"/>
    </source>
</evidence>
<evidence type="ECO:0000259" key="4">
    <source>
        <dbReference type="PROSITE" id="PS50850"/>
    </source>
</evidence>
<reference evidence="5" key="1">
    <citation type="submission" date="2022-11" db="UniProtKB">
        <authorList>
            <consortium name="EnsemblMetazoa"/>
        </authorList>
    </citation>
    <scope>IDENTIFICATION</scope>
</reference>
<keyword evidence="3" id="KW-1133">Transmembrane helix</keyword>
<dbReference type="GO" id="GO:0008028">
    <property type="term" value="F:monocarboxylic acid transmembrane transporter activity"/>
    <property type="evidence" value="ECO:0007669"/>
    <property type="project" value="TreeGrafter"/>
</dbReference>
<feature type="transmembrane region" description="Helical" evidence="3">
    <location>
        <begin position="253"/>
        <end position="275"/>
    </location>
</feature>
<dbReference type="InterPro" id="IPR036259">
    <property type="entry name" value="MFS_trans_sf"/>
</dbReference>
<feature type="transmembrane region" description="Helical" evidence="3">
    <location>
        <begin position="137"/>
        <end position="159"/>
    </location>
</feature>
<feature type="transmembrane region" description="Helical" evidence="3">
    <location>
        <begin position="171"/>
        <end position="189"/>
    </location>
</feature>
<dbReference type="InterPro" id="IPR050327">
    <property type="entry name" value="Proton-linked_MCT"/>
</dbReference>
<feature type="transmembrane region" description="Helical" evidence="3">
    <location>
        <begin position="51"/>
        <end position="70"/>
    </location>
</feature>
<feature type="transmembrane region" description="Helical" evidence="3">
    <location>
        <begin position="411"/>
        <end position="433"/>
    </location>
</feature>
<feature type="transmembrane region" description="Helical" evidence="3">
    <location>
        <begin position="103"/>
        <end position="125"/>
    </location>
</feature>
<dbReference type="Proteomes" id="UP000887568">
    <property type="component" value="Unplaced"/>
</dbReference>
<evidence type="ECO:0000256" key="3">
    <source>
        <dbReference type="SAM" id="Phobius"/>
    </source>
</evidence>
<comment type="subcellular location">
    <subcellularLocation>
        <location evidence="1">Membrane</location>
        <topology evidence="1">Multi-pass membrane protein</topology>
    </subcellularLocation>
</comment>
<proteinExistence type="predicted"/>
<keyword evidence="3" id="KW-0812">Transmembrane</keyword>
<feature type="transmembrane region" description="Helical" evidence="3">
    <location>
        <begin position="77"/>
        <end position="97"/>
    </location>
</feature>
<dbReference type="PANTHER" id="PTHR11360:SF303">
    <property type="entry name" value="MAJOR FACILITATOR SUPERFAMILY (MFS) PROFILE DOMAIN-CONTAINING PROTEIN"/>
    <property type="match status" value="1"/>
</dbReference>
<evidence type="ECO:0000256" key="2">
    <source>
        <dbReference type="SAM" id="MobiDB-lite"/>
    </source>
</evidence>
<dbReference type="OMA" id="EAAWPFE"/>
<feature type="transmembrane region" description="Helical" evidence="3">
    <location>
        <begin position="343"/>
        <end position="364"/>
    </location>
</feature>
<keyword evidence="3" id="KW-0472">Membrane</keyword>
<name>A0A914BBG9_PATMI</name>
<dbReference type="InterPro" id="IPR020846">
    <property type="entry name" value="MFS_dom"/>
</dbReference>
<dbReference type="SUPFAM" id="SSF103473">
    <property type="entry name" value="MFS general substrate transporter"/>
    <property type="match status" value="1"/>
</dbReference>
<dbReference type="OrthoDB" id="6499973at2759"/>
<accession>A0A914BBG9</accession>